<evidence type="ECO:0000259" key="2">
    <source>
        <dbReference type="Pfam" id="PF14833"/>
    </source>
</evidence>
<dbReference type="PANTHER" id="PTHR43060:SF17">
    <property type="entry name" value="L-THREONATE DEHYDROGENASE"/>
    <property type="match status" value="1"/>
</dbReference>
<dbReference type="InterPro" id="IPR036291">
    <property type="entry name" value="NAD(P)-bd_dom_sf"/>
</dbReference>
<dbReference type="EMBL" id="JAFEKC020000015">
    <property type="protein sequence ID" value="KAK0510788.1"/>
    <property type="molecule type" value="Genomic_DNA"/>
</dbReference>
<evidence type="ECO:0000313" key="3">
    <source>
        <dbReference type="EMBL" id="KAK0510788.1"/>
    </source>
</evidence>
<dbReference type="GO" id="GO:0050661">
    <property type="term" value="F:NADP binding"/>
    <property type="evidence" value="ECO:0007669"/>
    <property type="project" value="InterPro"/>
</dbReference>
<dbReference type="SUPFAM" id="SSF48179">
    <property type="entry name" value="6-phosphogluconate dehydrogenase C-terminal domain-like"/>
    <property type="match status" value="2"/>
</dbReference>
<feature type="domain" description="3-hydroxyisobutyrate dehydrogenase-like NAD-binding" evidence="2">
    <location>
        <begin position="325"/>
        <end position="413"/>
    </location>
</feature>
<dbReference type="GO" id="GO:0051287">
    <property type="term" value="F:NAD binding"/>
    <property type="evidence" value="ECO:0007669"/>
    <property type="project" value="InterPro"/>
</dbReference>
<gene>
    <name evidence="3" type="ORF">JMJ35_007220</name>
</gene>
<feature type="domain" description="3-hydroxyisobutyrate dehydrogenase-like NAD-binding" evidence="2">
    <location>
        <begin position="174"/>
        <end position="294"/>
    </location>
</feature>
<evidence type="ECO:0000313" key="4">
    <source>
        <dbReference type="Proteomes" id="UP001166286"/>
    </source>
</evidence>
<accession>A0AA39QZX3</accession>
<keyword evidence="4" id="KW-1185">Reference proteome</keyword>
<dbReference type="SUPFAM" id="SSF51735">
    <property type="entry name" value="NAD(P)-binding Rossmann-fold domains"/>
    <property type="match status" value="1"/>
</dbReference>
<dbReference type="Gene3D" id="1.10.1040.10">
    <property type="entry name" value="N-(1-d-carboxylethyl)-l-norvaline Dehydrogenase, domain 2"/>
    <property type="match status" value="2"/>
</dbReference>
<organism evidence="3 4">
    <name type="scientific">Cladonia borealis</name>
    <dbReference type="NCBI Taxonomy" id="184061"/>
    <lineage>
        <taxon>Eukaryota</taxon>
        <taxon>Fungi</taxon>
        <taxon>Dikarya</taxon>
        <taxon>Ascomycota</taxon>
        <taxon>Pezizomycotina</taxon>
        <taxon>Lecanoromycetes</taxon>
        <taxon>OSLEUM clade</taxon>
        <taxon>Lecanoromycetidae</taxon>
        <taxon>Lecanorales</taxon>
        <taxon>Lecanorineae</taxon>
        <taxon>Cladoniaceae</taxon>
        <taxon>Cladonia</taxon>
    </lineage>
</organism>
<dbReference type="Pfam" id="PF14833">
    <property type="entry name" value="NAD_binding_11"/>
    <property type="match status" value="2"/>
</dbReference>
<dbReference type="InterPro" id="IPR029154">
    <property type="entry name" value="HIBADH-like_NADP-bd"/>
</dbReference>
<dbReference type="AlphaFoldDB" id="A0AA39QZX3"/>
<name>A0AA39QZX3_9LECA</name>
<proteinExistence type="predicted"/>
<sequence>MEAGKPNVAFAGLGAMGFGMATNLLKCGYQVTGYDVYQPTLDRFIAEGGKSASTPSKAAEDAEFFICMVVNAEQAGNVLFEKYTGACLTLPKEATILICSTVAPADIDVFHKKLERTGRTYLRLIDCPVSGGAARAADGLLSIFAAGKEADLVHANQILECMSSKLYKIPGGLGGGSKAKLIHQIFAGVNIAMASEAMGLAAAAGLNTQEAFDYLKYSDGNSWMFSNRVPHMLDPSLPPYSAINIIAKDVGIITSTARDWKFALPMLSMAEQLYTTAISAGWGKEDDCVMTRLYLPNRPDLVTEQVKSSKTSETPQLQFHDIKFLLIGVHVAVISEAMTFCEKLGIDTDIMFDIVSNAAGSSAMFSLMFKDMQKENWSLGALHSTDLVRYQLSESVRKANAIRYPVFLSSAALQEFYRQLSTFVNTARIG</sequence>
<evidence type="ECO:0000259" key="1">
    <source>
        <dbReference type="Pfam" id="PF03446"/>
    </source>
</evidence>
<dbReference type="Gene3D" id="3.40.50.720">
    <property type="entry name" value="NAD(P)-binding Rossmann-like Domain"/>
    <property type="match status" value="1"/>
</dbReference>
<dbReference type="Pfam" id="PF03446">
    <property type="entry name" value="NAD_binding_2"/>
    <property type="match status" value="1"/>
</dbReference>
<comment type="caution">
    <text evidence="3">The sequence shown here is derived from an EMBL/GenBank/DDBJ whole genome shotgun (WGS) entry which is preliminary data.</text>
</comment>
<dbReference type="PANTHER" id="PTHR43060">
    <property type="entry name" value="3-HYDROXYISOBUTYRATE DEHYDROGENASE-LIKE 1, MITOCHONDRIAL-RELATED"/>
    <property type="match status" value="1"/>
</dbReference>
<dbReference type="InterPro" id="IPR006115">
    <property type="entry name" value="6PGDH_NADP-bd"/>
</dbReference>
<dbReference type="InterPro" id="IPR013328">
    <property type="entry name" value="6PGD_dom2"/>
</dbReference>
<reference evidence="3" key="1">
    <citation type="submission" date="2023-03" db="EMBL/GenBank/DDBJ databases">
        <title>Complete genome of Cladonia borealis.</title>
        <authorList>
            <person name="Park H."/>
        </authorList>
    </citation>
    <scope>NUCLEOTIDE SEQUENCE</scope>
    <source>
        <strain evidence="3">ANT050790</strain>
    </source>
</reference>
<dbReference type="InterPro" id="IPR008927">
    <property type="entry name" value="6-PGluconate_DH-like_C_sf"/>
</dbReference>
<evidence type="ECO:0008006" key="5">
    <source>
        <dbReference type="Google" id="ProtNLM"/>
    </source>
</evidence>
<feature type="domain" description="6-phosphogluconate dehydrogenase NADP-binding" evidence="1">
    <location>
        <begin position="7"/>
        <end position="167"/>
    </location>
</feature>
<protein>
    <recommendedName>
        <fullName evidence="5">3-hydroxyisobutyrate dehydrogenase</fullName>
    </recommendedName>
</protein>
<dbReference type="Proteomes" id="UP001166286">
    <property type="component" value="Unassembled WGS sequence"/>
</dbReference>